<feature type="region of interest" description="Disordered" evidence="1">
    <location>
        <begin position="1"/>
        <end position="21"/>
    </location>
</feature>
<name>A0A2T4UC58_9ACTN</name>
<feature type="transmembrane region" description="Helical" evidence="2">
    <location>
        <begin position="216"/>
        <end position="231"/>
    </location>
</feature>
<dbReference type="Proteomes" id="UP000240739">
    <property type="component" value="Unassembled WGS sequence"/>
</dbReference>
<keyword evidence="4" id="KW-1185">Reference proteome</keyword>
<dbReference type="AlphaFoldDB" id="A0A2T4UC58"/>
<feature type="transmembrane region" description="Helical" evidence="2">
    <location>
        <begin position="59"/>
        <end position="78"/>
    </location>
</feature>
<evidence type="ECO:0000313" key="4">
    <source>
        <dbReference type="Proteomes" id="UP000240739"/>
    </source>
</evidence>
<feature type="transmembrane region" description="Helical" evidence="2">
    <location>
        <begin position="243"/>
        <end position="260"/>
    </location>
</feature>
<evidence type="ECO:0000313" key="3">
    <source>
        <dbReference type="EMBL" id="PTL54815.1"/>
    </source>
</evidence>
<comment type="caution">
    <text evidence="3">The sequence shown here is derived from an EMBL/GenBank/DDBJ whole genome shotgun (WGS) entry which is preliminary data.</text>
</comment>
<feature type="transmembrane region" description="Helical" evidence="2">
    <location>
        <begin position="163"/>
        <end position="184"/>
    </location>
</feature>
<keyword evidence="2" id="KW-0812">Transmembrane</keyword>
<feature type="transmembrane region" description="Helical" evidence="2">
    <location>
        <begin position="266"/>
        <end position="284"/>
    </location>
</feature>
<dbReference type="RefSeq" id="WP_107570915.1">
    <property type="nucleotide sequence ID" value="NZ_PYYB01000004.1"/>
</dbReference>
<evidence type="ECO:0008006" key="5">
    <source>
        <dbReference type="Google" id="ProtNLM"/>
    </source>
</evidence>
<dbReference type="EMBL" id="PYYB01000004">
    <property type="protein sequence ID" value="PTL54815.1"/>
    <property type="molecule type" value="Genomic_DNA"/>
</dbReference>
<keyword evidence="2" id="KW-0472">Membrane</keyword>
<dbReference type="OrthoDB" id="3276930at2"/>
<keyword evidence="2" id="KW-1133">Transmembrane helix</keyword>
<evidence type="ECO:0000256" key="2">
    <source>
        <dbReference type="SAM" id="Phobius"/>
    </source>
</evidence>
<feature type="transmembrane region" description="Helical" evidence="2">
    <location>
        <begin position="465"/>
        <end position="488"/>
    </location>
</feature>
<feature type="transmembrane region" description="Helical" evidence="2">
    <location>
        <begin position="296"/>
        <end position="314"/>
    </location>
</feature>
<gene>
    <name evidence="3" type="ORF">C7Y72_19705</name>
</gene>
<sequence>MALTVDQPTIPPIPEQDGGEARRWPRRLTWASFVVAPALMAWSYSIAATSPADDQLHYSVFWLGMLSVLLPVGARLLSPAPGRDERLLLVIATGLVLYVPKFLRETSGIVFHDEFAHARQVQLITDNGRLGDLNPLIQIVQSFPGLHSITATLQEVSGIGQPATIALLIGLLHAFGLVGLFLLAESVSGSSRIGALAGFLYTVNASYLYFDAQFSYESLSLPLLFWTLVCVDRARRSIGDRGACLGWCGLAITIGGGLVVTHHLTAYVLCMLLLGVTVVGAVRALRGRAAWPPVRLTFALFVVATSACVFWGVVRAPLVKQYLEPRITQGFSQLFDIASRNKEGRELFAQSTLPTYERVLGFLVAPIALVATLGGLWLVWQAIRRRRERLDDMHLTFVGLGLLYLPSFPLLLSVAGNEGARRSWATSYIGLVVLVSPAVVHLWDRHRRRPGRPPGPPGRRRRPRPLVVGAALGAAFTASVIGNTAIGLNETYRFPGPYVYGSDTRSVTPELVDFSRNLDDTYGPGNRVVGDRYTTLLTGTIGRQSTSRPSAGFPVWQMYFDPFPTDALLNQLKGSEWKFLVVDRQMGLFTPRIGVYFEPDEPLAQIRTEPPSPEFLDKYERLPFTLKVSQSDNLNLYRFDFGALDAQRAGLR</sequence>
<proteinExistence type="predicted"/>
<reference evidence="3 4" key="1">
    <citation type="submission" date="2018-03" db="EMBL/GenBank/DDBJ databases">
        <title>Aquarubrobacter algicola gen. nov., sp. nov., a novel actinobacterium isolated from shallow eutrophic lake during the end of cyanobacterial harmful algal blooms.</title>
        <authorList>
            <person name="Chun S.J."/>
        </authorList>
    </citation>
    <scope>NUCLEOTIDE SEQUENCE [LARGE SCALE GENOMIC DNA]</scope>
    <source>
        <strain evidence="3 4">Seoho-28</strain>
    </source>
</reference>
<accession>A0A2T4UC58</accession>
<feature type="transmembrane region" description="Helical" evidence="2">
    <location>
        <begin position="359"/>
        <end position="380"/>
    </location>
</feature>
<evidence type="ECO:0000256" key="1">
    <source>
        <dbReference type="SAM" id="MobiDB-lite"/>
    </source>
</evidence>
<feature type="transmembrane region" description="Helical" evidence="2">
    <location>
        <begin position="28"/>
        <end position="47"/>
    </location>
</feature>
<feature type="transmembrane region" description="Helical" evidence="2">
    <location>
        <begin position="392"/>
        <end position="412"/>
    </location>
</feature>
<organism evidence="3 4">
    <name type="scientific">Paraconexibacter algicola</name>
    <dbReference type="NCBI Taxonomy" id="2133960"/>
    <lineage>
        <taxon>Bacteria</taxon>
        <taxon>Bacillati</taxon>
        <taxon>Actinomycetota</taxon>
        <taxon>Thermoleophilia</taxon>
        <taxon>Solirubrobacterales</taxon>
        <taxon>Paraconexibacteraceae</taxon>
        <taxon>Paraconexibacter</taxon>
    </lineage>
</organism>
<protein>
    <recommendedName>
        <fullName evidence="5">Glycosyltransferase RgtA/B/C/D-like domain-containing protein</fullName>
    </recommendedName>
</protein>
<feature type="transmembrane region" description="Helical" evidence="2">
    <location>
        <begin position="424"/>
        <end position="444"/>
    </location>
</feature>